<sequence length="104" mass="11138">MIIVTTEFVPGKEIKELKGFVKGNTIQSKHIGKDILAGLRTIVGGEITEYTEMMDEARQKAIGRMVDEAKGLGANAIIGMKLQSAAVMQNASEIIAYGTAVVVE</sequence>
<name>A0A9C7LBJ2_9BACI</name>
<dbReference type="InterPro" id="IPR035439">
    <property type="entry name" value="UPF0145_dom_sf"/>
</dbReference>
<reference evidence="3" key="1">
    <citation type="submission" date="2021-10" db="EMBL/GenBank/DDBJ databases">
        <authorList>
            <person name="Criscuolo A."/>
        </authorList>
    </citation>
    <scope>NUCLEOTIDE SEQUENCE</scope>
    <source>
        <strain evidence="3">CIP111885</strain>
    </source>
</reference>
<dbReference type="Pfam" id="PF01906">
    <property type="entry name" value="YbjQ_1"/>
    <property type="match status" value="1"/>
</dbReference>
<dbReference type="InterPro" id="IPR002765">
    <property type="entry name" value="UPF0145_YbjQ-like"/>
</dbReference>
<dbReference type="Proteomes" id="UP000789845">
    <property type="component" value="Unassembled WGS sequence"/>
</dbReference>
<evidence type="ECO:0000256" key="1">
    <source>
        <dbReference type="ARBA" id="ARBA00010751"/>
    </source>
</evidence>
<accession>A0A9C7LBJ2</accession>
<evidence type="ECO:0000256" key="2">
    <source>
        <dbReference type="HAMAP-Rule" id="MF_00338"/>
    </source>
</evidence>
<proteinExistence type="inferred from homology"/>
<keyword evidence="4" id="KW-1185">Reference proteome</keyword>
<gene>
    <name evidence="3" type="ORF">NEOCIP111885_03254</name>
</gene>
<dbReference type="PANTHER" id="PTHR34068:SF2">
    <property type="entry name" value="UPF0145 PROTEIN SCO3412"/>
    <property type="match status" value="1"/>
</dbReference>
<dbReference type="RefSeq" id="WP_230497742.1">
    <property type="nucleotide sequence ID" value="NZ_CAKJTG010000020.1"/>
</dbReference>
<dbReference type="PANTHER" id="PTHR34068">
    <property type="entry name" value="UPF0145 PROTEIN YBJQ"/>
    <property type="match status" value="1"/>
</dbReference>
<comment type="similarity">
    <text evidence="1 2">Belongs to the UPF0145 family.</text>
</comment>
<evidence type="ECO:0000313" key="4">
    <source>
        <dbReference type="Proteomes" id="UP000789845"/>
    </source>
</evidence>
<dbReference type="Gene3D" id="3.30.110.70">
    <property type="entry name" value="Hypothetical protein apc22750. Chain B"/>
    <property type="match status" value="1"/>
</dbReference>
<dbReference type="EMBL" id="CAKJTG010000020">
    <property type="protein sequence ID" value="CAG9609512.1"/>
    <property type="molecule type" value="Genomic_DNA"/>
</dbReference>
<organism evidence="3 4">
    <name type="scientific">Pseudoneobacillus rhizosphaerae</name>
    <dbReference type="NCBI Taxonomy" id="2880968"/>
    <lineage>
        <taxon>Bacteria</taxon>
        <taxon>Bacillati</taxon>
        <taxon>Bacillota</taxon>
        <taxon>Bacilli</taxon>
        <taxon>Bacillales</taxon>
        <taxon>Bacillaceae</taxon>
        <taxon>Pseudoneobacillus</taxon>
    </lineage>
</organism>
<evidence type="ECO:0000313" key="3">
    <source>
        <dbReference type="EMBL" id="CAG9609512.1"/>
    </source>
</evidence>
<dbReference type="SUPFAM" id="SSF117782">
    <property type="entry name" value="YbjQ-like"/>
    <property type="match status" value="1"/>
</dbReference>
<comment type="caution">
    <text evidence="3">The sequence shown here is derived from an EMBL/GenBank/DDBJ whole genome shotgun (WGS) entry which is preliminary data.</text>
</comment>
<dbReference type="HAMAP" id="MF_00338">
    <property type="entry name" value="UPF0145"/>
    <property type="match status" value="1"/>
</dbReference>
<dbReference type="AlphaFoldDB" id="A0A9C7LBJ2"/>
<protein>
    <recommendedName>
        <fullName evidence="2">UPF0145 protein NEOCIP111885_03254</fullName>
    </recommendedName>
</protein>